<dbReference type="GeneID" id="84579053"/>
<dbReference type="SUPFAM" id="SSF56059">
    <property type="entry name" value="Glutathione synthetase ATP-binding domain-like"/>
    <property type="match status" value="1"/>
</dbReference>
<dbReference type="InterPro" id="IPR011761">
    <property type="entry name" value="ATP-grasp"/>
</dbReference>
<dbReference type="RefSeq" id="WP_004814068.1">
    <property type="nucleotide sequence ID" value="NZ_CABKPG010000026.1"/>
</dbReference>
<protein>
    <submittedName>
        <fullName evidence="3">Carboxylate--amine ligase</fullName>
    </submittedName>
</protein>
<evidence type="ECO:0000259" key="2">
    <source>
        <dbReference type="PROSITE" id="PS50975"/>
    </source>
</evidence>
<dbReference type="AlphaFoldDB" id="A0A2N6UHN8"/>
<comment type="caution">
    <text evidence="3">The sequence shown here is derived from an EMBL/GenBank/DDBJ whole genome shotgun (WGS) entry which is preliminary data.</text>
</comment>
<accession>A0A2N6UHN8</accession>
<keyword evidence="1" id="KW-0067">ATP-binding</keyword>
<evidence type="ECO:0000256" key="1">
    <source>
        <dbReference type="PROSITE-ProRule" id="PRU00409"/>
    </source>
</evidence>
<sequence>MKDYNVIILGTDISCYSLARSYNEAFGKKAIVCAQAVLTPFVDTKIADIYLKEDFATTAKTDDAFVEHLNYIAKKNPAKKNIIFMPYEEYLNKILRNMNKLDFNIELPYPDEEMAYKLFHKSEFYKYLDQIGVRYPKTQVISKDNINSLKLDGDLFMKPDNFEEFENLEDLENMKKGYKLTSKEECISVLNDIYKSSYSSKMIVQEYINGGNGCEYSINGYRAKDGKISMALARNILSDHRDMWVGNHLVQVDYNDNRLYDLAKKMVDSMDYNGLFNFDFKIDSKTGEVYVFEMNIRQGRTFYYSTLAGVNLIEATVNDLVFGKSQEKRTNNKFLLRTLSNKCSKEHIDKTFMNIYEERETNGLNAMENSKDNSLKRQFYVKRSIRNLEKEIYG</sequence>
<dbReference type="GO" id="GO:0046872">
    <property type="term" value="F:metal ion binding"/>
    <property type="evidence" value="ECO:0007669"/>
    <property type="project" value="InterPro"/>
</dbReference>
<dbReference type="GO" id="GO:0016874">
    <property type="term" value="F:ligase activity"/>
    <property type="evidence" value="ECO:0007669"/>
    <property type="project" value="UniProtKB-KW"/>
</dbReference>
<feature type="domain" description="ATP-grasp" evidence="2">
    <location>
        <begin position="125"/>
        <end position="321"/>
    </location>
</feature>
<keyword evidence="3" id="KW-0436">Ligase</keyword>
<name>A0A2N6UHN8_9FIRM</name>
<dbReference type="GO" id="GO:0005524">
    <property type="term" value="F:ATP binding"/>
    <property type="evidence" value="ECO:0007669"/>
    <property type="project" value="UniProtKB-UniRule"/>
</dbReference>
<dbReference type="Gene3D" id="3.30.470.20">
    <property type="entry name" value="ATP-grasp fold, B domain"/>
    <property type="match status" value="1"/>
</dbReference>
<dbReference type="EMBL" id="PNHP01000005">
    <property type="protein sequence ID" value="PMC81060.1"/>
    <property type="molecule type" value="Genomic_DNA"/>
</dbReference>
<evidence type="ECO:0000313" key="3">
    <source>
        <dbReference type="EMBL" id="PMC81060.1"/>
    </source>
</evidence>
<dbReference type="Proteomes" id="UP000235658">
    <property type="component" value="Unassembled WGS sequence"/>
</dbReference>
<dbReference type="Pfam" id="PF15632">
    <property type="entry name" value="ATPgrasp_Ter"/>
    <property type="match status" value="1"/>
</dbReference>
<gene>
    <name evidence="3" type="ORF">CJ192_07635</name>
</gene>
<proteinExistence type="predicted"/>
<reference evidence="3 4" key="1">
    <citation type="submission" date="2017-09" db="EMBL/GenBank/DDBJ databases">
        <title>Bacterial strain isolated from the female urinary microbiota.</title>
        <authorList>
            <person name="Thomas-White K."/>
            <person name="Kumar N."/>
            <person name="Forster S."/>
            <person name="Putonti C."/>
            <person name="Lawley T."/>
            <person name="Wolfe A.J."/>
        </authorList>
    </citation>
    <scope>NUCLEOTIDE SEQUENCE [LARGE SCALE GENOMIC DNA]</scope>
    <source>
        <strain evidence="3 4">UMB0204</strain>
    </source>
</reference>
<dbReference type="PROSITE" id="PS50975">
    <property type="entry name" value="ATP_GRASP"/>
    <property type="match status" value="1"/>
</dbReference>
<organism evidence="3 4">
    <name type="scientific">Anaerococcus hydrogenalis</name>
    <dbReference type="NCBI Taxonomy" id="33029"/>
    <lineage>
        <taxon>Bacteria</taxon>
        <taxon>Bacillati</taxon>
        <taxon>Bacillota</taxon>
        <taxon>Tissierellia</taxon>
        <taxon>Tissierellales</taxon>
        <taxon>Peptoniphilaceae</taxon>
        <taxon>Anaerococcus</taxon>
    </lineage>
</organism>
<evidence type="ECO:0000313" key="4">
    <source>
        <dbReference type="Proteomes" id="UP000235658"/>
    </source>
</evidence>
<keyword evidence="1" id="KW-0547">Nucleotide-binding</keyword>